<dbReference type="OrthoDB" id="9788127at2"/>
<keyword evidence="4" id="KW-1185">Reference proteome</keyword>
<evidence type="ECO:0000256" key="2">
    <source>
        <dbReference type="SAM" id="MobiDB-lite"/>
    </source>
</evidence>
<dbReference type="GO" id="GO:0016884">
    <property type="term" value="F:carbon-nitrogen ligase activity, with glutamine as amido-N-donor"/>
    <property type="evidence" value="ECO:0007669"/>
    <property type="project" value="InterPro"/>
</dbReference>
<evidence type="ECO:0000256" key="1">
    <source>
        <dbReference type="SAM" id="Coils"/>
    </source>
</evidence>
<evidence type="ECO:0000313" key="3">
    <source>
        <dbReference type="EMBL" id="SEL56630.1"/>
    </source>
</evidence>
<proteinExistence type="predicted"/>
<gene>
    <name evidence="3" type="ORF">SAMN05444515_12125</name>
</gene>
<dbReference type="Pfam" id="PF09424">
    <property type="entry name" value="YqeY"/>
    <property type="match status" value="1"/>
</dbReference>
<dbReference type="InterPro" id="IPR003789">
    <property type="entry name" value="Asn/Gln_tRNA_amidoTrase-B-like"/>
</dbReference>
<keyword evidence="1" id="KW-0175">Coiled coil</keyword>
<evidence type="ECO:0008006" key="5">
    <source>
        <dbReference type="Google" id="ProtNLM"/>
    </source>
</evidence>
<accession>A0A1H7R8N9</accession>
<reference evidence="4" key="1">
    <citation type="submission" date="2016-10" db="EMBL/GenBank/DDBJ databases">
        <authorList>
            <person name="Varghese N."/>
            <person name="Submissions S."/>
        </authorList>
    </citation>
    <scope>NUCLEOTIDE SEQUENCE [LARGE SCALE GENOMIC DNA]</scope>
    <source>
        <strain evidence="4">DSM 241</strain>
    </source>
</reference>
<dbReference type="Gene3D" id="1.10.10.410">
    <property type="match status" value="1"/>
</dbReference>
<feature type="region of interest" description="Disordered" evidence="2">
    <location>
        <begin position="1"/>
        <end position="23"/>
    </location>
</feature>
<dbReference type="EMBL" id="FOAA01000021">
    <property type="protein sequence ID" value="SEL56630.1"/>
    <property type="molecule type" value="Genomic_DNA"/>
</dbReference>
<dbReference type="AlphaFoldDB" id="A0A1H7R8N9"/>
<evidence type="ECO:0000313" key="4">
    <source>
        <dbReference type="Proteomes" id="UP000199256"/>
    </source>
</evidence>
<dbReference type="Gene3D" id="1.10.1510.10">
    <property type="entry name" value="Uncharacterised protein YqeY/AIM41 PF09424, N-terminal domain"/>
    <property type="match status" value="1"/>
</dbReference>
<dbReference type="InterPro" id="IPR023168">
    <property type="entry name" value="GatB_Yqey_C_2"/>
</dbReference>
<feature type="compositionally biased region" description="Basic and acidic residues" evidence="2">
    <location>
        <begin position="10"/>
        <end position="23"/>
    </location>
</feature>
<dbReference type="SUPFAM" id="SSF89095">
    <property type="entry name" value="GatB/YqeY motif"/>
    <property type="match status" value="1"/>
</dbReference>
<dbReference type="PANTHER" id="PTHR28055">
    <property type="entry name" value="ALTERED INHERITANCE OF MITOCHONDRIA PROTEIN 41, MITOCHONDRIAL"/>
    <property type="match status" value="1"/>
</dbReference>
<dbReference type="RefSeq" id="WP_090255488.1">
    <property type="nucleotide sequence ID" value="NZ_FOAA01000021.1"/>
</dbReference>
<sequence>MTQTAPLKTRLNEDTKAAMRSGDKARLGTLRLMQAAIKQLEVDTRSDLDDTQILAALDKMVKQRRESISQYQNANREDLAAKEQAELEIIQAYLPQQLSEDEIRDHIEAAISETGAESPRDMGKVMGVLKPKLQGRADMGAVSGLVKARLS</sequence>
<dbReference type="Proteomes" id="UP000199256">
    <property type="component" value="Unassembled WGS sequence"/>
</dbReference>
<dbReference type="PANTHER" id="PTHR28055:SF1">
    <property type="entry name" value="ALTERED INHERITANCE OF MITOCHONDRIA PROTEIN 41, MITOCHONDRIAL"/>
    <property type="match status" value="1"/>
</dbReference>
<dbReference type="InterPro" id="IPR019004">
    <property type="entry name" value="YqeY/Aim41"/>
</dbReference>
<feature type="coiled-coil region" evidence="1">
    <location>
        <begin position="57"/>
        <end position="88"/>
    </location>
</feature>
<dbReference type="InterPro" id="IPR042184">
    <property type="entry name" value="YqeY/Aim41_N"/>
</dbReference>
<organism evidence="3 4">
    <name type="scientific">Ectothiorhodospira marina</name>
    <dbReference type="NCBI Taxonomy" id="1396821"/>
    <lineage>
        <taxon>Bacteria</taxon>
        <taxon>Pseudomonadati</taxon>
        <taxon>Pseudomonadota</taxon>
        <taxon>Gammaproteobacteria</taxon>
        <taxon>Chromatiales</taxon>
        <taxon>Ectothiorhodospiraceae</taxon>
        <taxon>Ectothiorhodospira</taxon>
    </lineage>
</organism>
<protein>
    <recommendedName>
        <fullName evidence="5">Glutamyl-tRNA amidotransferase</fullName>
    </recommendedName>
</protein>
<dbReference type="STRING" id="1396821.SAMN05444515_12125"/>
<name>A0A1H7R8N9_9GAMM</name>